<sequence>MCGRRSLPDNYHAVAAAALMAHGRRPGRERRWRTTTTVSLRRRRRTTTRSSPSRRRAGLRPSEAKVLLRAFSSDDPFKKKIPPKSAINSLLSRFTEWNGMCVCVFLLVLESTAH</sequence>
<dbReference type="EMBL" id="AP008218">
    <property type="protein sequence ID" value="BAF30232.1"/>
    <property type="molecule type" value="Genomic_DNA"/>
</dbReference>
<dbReference type="KEGG" id="dosa:Os12g0602200"/>
<dbReference type="Proteomes" id="UP000000763">
    <property type="component" value="Chromosome 12"/>
</dbReference>
<reference evidence="2 3" key="1">
    <citation type="journal article" date="2005" name="Nature">
        <title>The map-based sequence of the rice genome.</title>
        <authorList>
            <consortium name="International rice genome sequencing project (IRGSP)"/>
            <person name="Matsumoto T."/>
            <person name="Wu J."/>
            <person name="Kanamori H."/>
            <person name="Katayose Y."/>
            <person name="Fujisawa M."/>
            <person name="Namiki N."/>
            <person name="Mizuno H."/>
            <person name="Yamamoto K."/>
            <person name="Antonio B.A."/>
            <person name="Baba T."/>
            <person name="Sakata K."/>
            <person name="Nagamura Y."/>
            <person name="Aoki H."/>
            <person name="Arikawa K."/>
            <person name="Arita K."/>
            <person name="Bito T."/>
            <person name="Chiden Y."/>
            <person name="Fujitsuka N."/>
            <person name="Fukunaka R."/>
            <person name="Hamada M."/>
            <person name="Harada C."/>
            <person name="Hayashi A."/>
            <person name="Hijishita S."/>
            <person name="Honda M."/>
            <person name="Hosokawa S."/>
            <person name="Ichikawa Y."/>
            <person name="Idonuma A."/>
            <person name="Iijima M."/>
            <person name="Ikeda M."/>
            <person name="Ikeno M."/>
            <person name="Ito K."/>
            <person name="Ito S."/>
            <person name="Ito T."/>
            <person name="Ito Y."/>
            <person name="Ito Y."/>
            <person name="Iwabuchi A."/>
            <person name="Kamiya K."/>
            <person name="Karasawa W."/>
            <person name="Kurita K."/>
            <person name="Katagiri S."/>
            <person name="Kikuta A."/>
            <person name="Kobayashi H."/>
            <person name="Kobayashi N."/>
            <person name="Machita K."/>
            <person name="Maehara T."/>
            <person name="Masukawa M."/>
            <person name="Mizubayashi T."/>
            <person name="Mukai Y."/>
            <person name="Nagasaki H."/>
            <person name="Nagata Y."/>
            <person name="Naito S."/>
            <person name="Nakashima M."/>
            <person name="Nakama Y."/>
            <person name="Nakamichi Y."/>
            <person name="Nakamura M."/>
            <person name="Meguro A."/>
            <person name="Negishi M."/>
            <person name="Ohta I."/>
            <person name="Ohta T."/>
            <person name="Okamoto M."/>
            <person name="Ono N."/>
            <person name="Saji S."/>
            <person name="Sakaguchi M."/>
            <person name="Sakai K."/>
            <person name="Shibata M."/>
            <person name="Shimokawa T."/>
            <person name="Song J."/>
            <person name="Takazaki Y."/>
            <person name="Terasawa K."/>
            <person name="Tsugane M."/>
            <person name="Tsuji K."/>
            <person name="Ueda S."/>
            <person name="Waki K."/>
            <person name="Yamagata H."/>
            <person name="Yamamoto M."/>
            <person name="Yamamoto S."/>
            <person name="Yamane H."/>
            <person name="Yoshiki S."/>
            <person name="Yoshihara R."/>
            <person name="Yukawa K."/>
            <person name="Zhong H."/>
            <person name="Yano M."/>
            <person name="Yuan Q."/>
            <person name="Ouyang S."/>
            <person name="Liu J."/>
            <person name="Jones K.M."/>
            <person name="Gansberger K."/>
            <person name="Moffat K."/>
            <person name="Hill J."/>
            <person name="Bera J."/>
            <person name="Fadrosh D."/>
            <person name="Jin S."/>
            <person name="Johri S."/>
            <person name="Kim M."/>
            <person name="Overton L."/>
            <person name="Reardon M."/>
            <person name="Tsitrin T."/>
            <person name="Vuong H."/>
            <person name="Weaver B."/>
            <person name="Ciecko A."/>
            <person name="Tallon L."/>
            <person name="Jackson J."/>
            <person name="Pai G."/>
            <person name="Aken S.V."/>
            <person name="Utterback T."/>
            <person name="Reidmuller S."/>
            <person name="Feldblyum T."/>
            <person name="Hsiao J."/>
            <person name="Zismann V."/>
            <person name="Iobst S."/>
            <person name="de Vazeille A.R."/>
            <person name="Buell C.R."/>
            <person name="Ying K."/>
            <person name="Li Y."/>
            <person name="Lu T."/>
            <person name="Huang Y."/>
            <person name="Zhao Q."/>
            <person name="Feng Q."/>
            <person name="Zhang L."/>
            <person name="Zhu J."/>
            <person name="Weng Q."/>
            <person name="Mu J."/>
            <person name="Lu Y."/>
            <person name="Fan D."/>
            <person name="Liu Y."/>
            <person name="Guan J."/>
            <person name="Zhang Y."/>
            <person name="Yu S."/>
            <person name="Liu X."/>
            <person name="Zhang Y."/>
            <person name="Hong G."/>
            <person name="Han B."/>
            <person name="Choisne N."/>
            <person name="Demange N."/>
            <person name="Orjeda G."/>
            <person name="Samain S."/>
            <person name="Cattolico L."/>
            <person name="Pelletier E."/>
            <person name="Couloux A."/>
            <person name="Segurens B."/>
            <person name="Wincker P."/>
            <person name="D'Hont A."/>
            <person name="Scarpelli C."/>
            <person name="Weissenbach J."/>
            <person name="Salanoubat M."/>
            <person name="Quetier F."/>
            <person name="Yu Y."/>
            <person name="Kim H.R."/>
            <person name="Rambo T."/>
            <person name="Currie J."/>
            <person name="Collura K."/>
            <person name="Luo M."/>
            <person name="Yang T."/>
            <person name="Ammiraju J.S.S."/>
            <person name="Engler F."/>
            <person name="Soderlund C."/>
            <person name="Wing R.A."/>
            <person name="Palmer L.E."/>
            <person name="de la Bastide M."/>
            <person name="Spiegel L."/>
            <person name="Nascimento L."/>
            <person name="Zutavern T."/>
            <person name="O'Shaughnessy A."/>
            <person name="Dike S."/>
            <person name="Dedhia N."/>
            <person name="Preston R."/>
            <person name="Balija V."/>
            <person name="McCombie W.R."/>
            <person name="Chow T."/>
            <person name="Chen H."/>
            <person name="Chung M."/>
            <person name="Chen C."/>
            <person name="Shaw J."/>
            <person name="Wu H."/>
            <person name="Hsiao K."/>
            <person name="Chao Y."/>
            <person name="Chu M."/>
            <person name="Cheng C."/>
            <person name="Hour A."/>
            <person name="Lee P."/>
            <person name="Lin S."/>
            <person name="Lin Y."/>
            <person name="Liou J."/>
            <person name="Liu S."/>
            <person name="Hsing Y."/>
            <person name="Raghuvanshi S."/>
            <person name="Mohanty A."/>
            <person name="Bharti A.K."/>
            <person name="Gaur A."/>
            <person name="Gupta V."/>
            <person name="Kumar D."/>
            <person name="Ravi V."/>
            <person name="Vij S."/>
            <person name="Kapur A."/>
            <person name="Khurana P."/>
            <person name="Khurana P."/>
            <person name="Khurana J.P."/>
            <person name="Tyagi A.K."/>
            <person name="Gaikwad K."/>
            <person name="Singh A."/>
            <person name="Dalal V."/>
            <person name="Srivastava S."/>
            <person name="Dixit A."/>
            <person name="Pal A.K."/>
            <person name="Ghazi I.A."/>
            <person name="Yadav M."/>
            <person name="Pandit A."/>
            <person name="Bhargava A."/>
            <person name="Sureshbabu K."/>
            <person name="Batra K."/>
            <person name="Sharma T.R."/>
            <person name="Mohapatra T."/>
            <person name="Singh N.K."/>
            <person name="Messing J."/>
            <person name="Nelson A.B."/>
            <person name="Fuks G."/>
            <person name="Kavchok S."/>
            <person name="Keizer G."/>
            <person name="Linton E."/>
            <person name="Llaca V."/>
            <person name="Song R."/>
            <person name="Tanyolac B."/>
            <person name="Young S."/>
            <person name="Ho-Il K."/>
            <person name="Hahn J.H."/>
            <person name="Sangsakoo G."/>
            <person name="Vanavichit A."/>
            <person name="de Mattos Luiz.A.T."/>
            <person name="Zimmer P.D."/>
            <person name="Malone G."/>
            <person name="Dellagostin O."/>
            <person name="de Oliveira A.C."/>
            <person name="Bevan M."/>
            <person name="Bancroft I."/>
            <person name="Minx P."/>
            <person name="Cordum H."/>
            <person name="Wilson R."/>
            <person name="Cheng Z."/>
            <person name="Jin W."/>
            <person name="Jiang J."/>
            <person name="Leong S.A."/>
            <person name="Iwama H."/>
            <person name="Gojobori T."/>
            <person name="Itoh T."/>
            <person name="Niimura Y."/>
            <person name="Fujii Y."/>
            <person name="Habara T."/>
            <person name="Sakai H."/>
            <person name="Sato Y."/>
            <person name="Wilson G."/>
            <person name="Kumar K."/>
            <person name="McCouch S."/>
            <person name="Juretic N."/>
            <person name="Hoen D."/>
            <person name="Wright S."/>
            <person name="Bruskiewich R."/>
            <person name="Bureau T."/>
            <person name="Miyao A."/>
            <person name="Hirochika H."/>
            <person name="Nishikawa T."/>
            <person name="Kadowaki K."/>
            <person name="Sugiura M."/>
            <person name="Burr B."/>
            <person name="Sasaki T."/>
        </authorList>
    </citation>
    <scope>NUCLEOTIDE SEQUENCE [LARGE SCALE GENOMIC DNA]</scope>
    <source>
        <strain evidence="3">cv. Nipponbare</strain>
    </source>
</reference>
<evidence type="ECO:0000313" key="3">
    <source>
        <dbReference type="Proteomes" id="UP000000763"/>
    </source>
</evidence>
<evidence type="ECO:0000313" key="2">
    <source>
        <dbReference type="EMBL" id="BAF30232.1"/>
    </source>
</evidence>
<name>Q0IM33_ORYSJ</name>
<dbReference type="AlphaFoldDB" id="Q0IM33"/>
<gene>
    <name evidence="2" type="ordered locus">Os12g0602200</name>
</gene>
<evidence type="ECO:0000256" key="1">
    <source>
        <dbReference type="SAM" id="MobiDB-lite"/>
    </source>
</evidence>
<feature type="region of interest" description="Disordered" evidence="1">
    <location>
        <begin position="24"/>
        <end position="59"/>
    </location>
</feature>
<reference evidence="3" key="2">
    <citation type="journal article" date="2008" name="Nucleic Acids Res.">
        <title>The rice annotation project database (RAP-DB): 2008 update.</title>
        <authorList>
            <consortium name="The rice annotation project (RAP)"/>
        </authorList>
    </citation>
    <scope>GENOME REANNOTATION</scope>
    <source>
        <strain evidence="3">cv. Nipponbare</strain>
    </source>
</reference>
<proteinExistence type="predicted"/>
<feature type="compositionally biased region" description="Basic residues" evidence="1">
    <location>
        <begin position="24"/>
        <end position="33"/>
    </location>
</feature>
<accession>Q0IM33</accession>
<protein>
    <submittedName>
        <fullName evidence="2">Os12g0602200 protein</fullName>
    </submittedName>
</protein>
<organism evidence="2 3">
    <name type="scientific">Oryza sativa subsp. japonica</name>
    <name type="common">Rice</name>
    <dbReference type="NCBI Taxonomy" id="39947"/>
    <lineage>
        <taxon>Eukaryota</taxon>
        <taxon>Viridiplantae</taxon>
        <taxon>Streptophyta</taxon>
        <taxon>Embryophyta</taxon>
        <taxon>Tracheophyta</taxon>
        <taxon>Spermatophyta</taxon>
        <taxon>Magnoliopsida</taxon>
        <taxon>Liliopsida</taxon>
        <taxon>Poales</taxon>
        <taxon>Poaceae</taxon>
        <taxon>BOP clade</taxon>
        <taxon>Oryzoideae</taxon>
        <taxon>Oryzeae</taxon>
        <taxon>Oryzinae</taxon>
        <taxon>Oryza</taxon>
        <taxon>Oryza sativa</taxon>
    </lineage>
</organism>
<feature type="compositionally biased region" description="Basic residues" evidence="1">
    <location>
        <begin position="40"/>
        <end position="58"/>
    </location>
</feature>